<dbReference type="EMBL" id="MKKU01000004">
    <property type="protein sequence ID" value="RNF27508.1"/>
    <property type="molecule type" value="Genomic_DNA"/>
</dbReference>
<protein>
    <submittedName>
        <fullName evidence="3">Uncharacterized protein</fullName>
    </submittedName>
</protein>
<dbReference type="GeneID" id="40313855"/>
<dbReference type="OrthoDB" id="248841at2759"/>
<name>A0A3R7PM91_9TRYP</name>
<gene>
    <name evidence="3" type="ORF">Tco025E_00244</name>
</gene>
<evidence type="ECO:0000256" key="2">
    <source>
        <dbReference type="SAM" id="SignalP"/>
    </source>
</evidence>
<sequence>MAVGCPSMCVCAHWLLSTLLFLMLGSPPAEGLKGTMEEATPGYGERATLTPPTLHASPILSEARHPTPTAALGTSATRKLTVSLSSVSNALVTPVFNGSLSPSLSASQSPQLSPTCSPTPSLEEIPDNMYTRTESCGLPAVNKCAENFCDCISREHSRTTNESWYFKNGAYRCRQSANTNCYYHLYCARERVSCLWSAAIWYKEDPNAVLALGGLTGLTQGSFGDEGCIGLENIYGNFSRLAQNTNYYDSIFYSECVDYVKFILQRTGGDICTTSIVPMYVCGASLFPLPPTRPIHYSPLSKGARRLVISIVARIVGNFTPVFAPAWNRNDEKHQLGREYLSQAMYRCFQNVIGIDGVFSMMHADDCLVVRYEVGVGEADPWVGDLVTANALNLMVRNASWMDPAQRVINNLTDSVNLSAPIVVYDVNFEPGQGQPEAKLCDAGCAVALALVFFLTLIAFIFSVVFCCRRPRQLYTIFERNYDSEEELENVTGRREIRDKRK</sequence>
<feature type="transmembrane region" description="Helical" evidence="1">
    <location>
        <begin position="446"/>
        <end position="468"/>
    </location>
</feature>
<keyword evidence="1" id="KW-0472">Membrane</keyword>
<comment type="caution">
    <text evidence="3">The sequence shown here is derived from an EMBL/GenBank/DDBJ whole genome shotgun (WGS) entry which is preliminary data.</text>
</comment>
<keyword evidence="4" id="KW-1185">Reference proteome</keyword>
<accession>A0A3R7PM91</accession>
<reference evidence="3 4" key="1">
    <citation type="journal article" date="2018" name="BMC Genomics">
        <title>Genomic comparison of Trypanosoma conorhini and Trypanosoma rangeli to Trypanosoma cruzi strains of high and low virulence.</title>
        <authorList>
            <person name="Bradwell K.R."/>
            <person name="Koparde V.N."/>
            <person name="Matveyev A.V."/>
            <person name="Serrano M.G."/>
            <person name="Alves J.M."/>
            <person name="Parikh H."/>
            <person name="Huang B."/>
            <person name="Lee V."/>
            <person name="Espinosa-Alvarez O."/>
            <person name="Ortiz P.A."/>
            <person name="Costa-Martins A.G."/>
            <person name="Teixeira M.M."/>
            <person name="Buck G.A."/>
        </authorList>
    </citation>
    <scope>NUCLEOTIDE SEQUENCE [LARGE SCALE GENOMIC DNA]</scope>
    <source>
        <strain evidence="3 4">025E</strain>
    </source>
</reference>
<keyword evidence="1" id="KW-1133">Transmembrane helix</keyword>
<feature type="chain" id="PRO_5018636357" evidence="2">
    <location>
        <begin position="32"/>
        <end position="502"/>
    </location>
</feature>
<evidence type="ECO:0000313" key="3">
    <source>
        <dbReference type="EMBL" id="RNF27508.1"/>
    </source>
</evidence>
<proteinExistence type="predicted"/>
<evidence type="ECO:0000313" key="4">
    <source>
        <dbReference type="Proteomes" id="UP000284403"/>
    </source>
</evidence>
<dbReference type="RefSeq" id="XP_029232714.1">
    <property type="nucleotide sequence ID" value="XM_029367189.1"/>
</dbReference>
<dbReference type="AlphaFoldDB" id="A0A3R7PM91"/>
<dbReference type="Proteomes" id="UP000284403">
    <property type="component" value="Unassembled WGS sequence"/>
</dbReference>
<feature type="signal peptide" evidence="2">
    <location>
        <begin position="1"/>
        <end position="31"/>
    </location>
</feature>
<keyword evidence="1" id="KW-0812">Transmembrane</keyword>
<keyword evidence="2" id="KW-0732">Signal</keyword>
<evidence type="ECO:0000256" key="1">
    <source>
        <dbReference type="SAM" id="Phobius"/>
    </source>
</evidence>
<organism evidence="3 4">
    <name type="scientific">Trypanosoma conorhini</name>
    <dbReference type="NCBI Taxonomy" id="83891"/>
    <lineage>
        <taxon>Eukaryota</taxon>
        <taxon>Discoba</taxon>
        <taxon>Euglenozoa</taxon>
        <taxon>Kinetoplastea</taxon>
        <taxon>Metakinetoplastina</taxon>
        <taxon>Trypanosomatida</taxon>
        <taxon>Trypanosomatidae</taxon>
        <taxon>Trypanosoma</taxon>
    </lineage>
</organism>